<evidence type="ECO:0000313" key="2">
    <source>
        <dbReference type="EMBL" id="MFD0931583.1"/>
    </source>
</evidence>
<dbReference type="RefSeq" id="WP_379656916.1">
    <property type="nucleotide sequence ID" value="NZ_JBHTIV010000005.1"/>
</dbReference>
<dbReference type="EMBL" id="JBHTIV010000005">
    <property type="protein sequence ID" value="MFD0931583.1"/>
    <property type="molecule type" value="Genomic_DNA"/>
</dbReference>
<reference evidence="3" key="1">
    <citation type="journal article" date="2019" name="Int. J. Syst. Evol. Microbiol.">
        <title>The Global Catalogue of Microorganisms (GCM) 10K type strain sequencing project: providing services to taxonomists for standard genome sequencing and annotation.</title>
        <authorList>
            <consortium name="The Broad Institute Genomics Platform"/>
            <consortium name="The Broad Institute Genome Sequencing Center for Infectious Disease"/>
            <person name="Wu L."/>
            <person name="Ma J."/>
        </authorList>
    </citation>
    <scope>NUCLEOTIDE SEQUENCE [LARGE SCALE GENOMIC DNA]</scope>
    <source>
        <strain evidence="3">CCUG 56752</strain>
    </source>
</reference>
<protein>
    <recommendedName>
        <fullName evidence="4">Outer membrane protein beta-barrel domain-containing protein</fullName>
    </recommendedName>
</protein>
<dbReference type="Proteomes" id="UP001597049">
    <property type="component" value="Unassembled WGS sequence"/>
</dbReference>
<feature type="signal peptide" evidence="1">
    <location>
        <begin position="1"/>
        <end position="21"/>
    </location>
</feature>
<evidence type="ECO:0008006" key="4">
    <source>
        <dbReference type="Google" id="ProtNLM"/>
    </source>
</evidence>
<evidence type="ECO:0000313" key="3">
    <source>
        <dbReference type="Proteomes" id="UP001597049"/>
    </source>
</evidence>
<name>A0ABW3GPF6_9FLAO</name>
<proteinExistence type="predicted"/>
<organism evidence="2 3">
    <name type="scientific">Psychroflexus salinarum</name>
    <dbReference type="NCBI Taxonomy" id="546024"/>
    <lineage>
        <taxon>Bacteria</taxon>
        <taxon>Pseudomonadati</taxon>
        <taxon>Bacteroidota</taxon>
        <taxon>Flavobacteriia</taxon>
        <taxon>Flavobacteriales</taxon>
        <taxon>Flavobacteriaceae</taxon>
        <taxon>Psychroflexus</taxon>
    </lineage>
</organism>
<sequence>MKKLYTTFVLLLVFTLGFSQNENESQPIPSDVENEKSNFSLDYYFGIGMLYTDALDINPYLSESNVPTVRRFPFEFSLGMTGDFGKNRIDLDVGFYNQERERDNFGHKVNSANLTLRYLRNVVQFENKNQIFIGAGLSYMTSELEFFDKSETIDLEDPESFGDLAKLNNNQFYVSPGIGYSILSSKDNEEHLRIQLSYDINITNSSWDSDYARVSNSKDETGNRFRLQLIFPF</sequence>
<keyword evidence="3" id="KW-1185">Reference proteome</keyword>
<feature type="chain" id="PRO_5046007781" description="Outer membrane protein beta-barrel domain-containing protein" evidence="1">
    <location>
        <begin position="22"/>
        <end position="233"/>
    </location>
</feature>
<comment type="caution">
    <text evidence="2">The sequence shown here is derived from an EMBL/GenBank/DDBJ whole genome shotgun (WGS) entry which is preliminary data.</text>
</comment>
<accession>A0ABW3GPF6</accession>
<gene>
    <name evidence="2" type="ORF">ACFQ0R_03120</name>
</gene>
<evidence type="ECO:0000256" key="1">
    <source>
        <dbReference type="SAM" id="SignalP"/>
    </source>
</evidence>
<keyword evidence="1" id="KW-0732">Signal</keyword>